<gene>
    <name evidence="1" type="ORF">DM02DRAFT_657480</name>
</gene>
<dbReference type="EMBL" id="KZ805417">
    <property type="protein sequence ID" value="PVH98254.1"/>
    <property type="molecule type" value="Genomic_DNA"/>
</dbReference>
<dbReference type="Proteomes" id="UP000244855">
    <property type="component" value="Unassembled WGS sequence"/>
</dbReference>
<evidence type="ECO:0000313" key="1">
    <source>
        <dbReference type="EMBL" id="PVH98254.1"/>
    </source>
</evidence>
<reference evidence="1 2" key="1">
    <citation type="journal article" date="2018" name="Sci. Rep.">
        <title>Comparative genomics provides insights into the lifestyle and reveals functional heterogeneity of dark septate endophytic fungi.</title>
        <authorList>
            <person name="Knapp D.G."/>
            <person name="Nemeth J.B."/>
            <person name="Barry K."/>
            <person name="Hainaut M."/>
            <person name="Henrissat B."/>
            <person name="Johnson J."/>
            <person name="Kuo A."/>
            <person name="Lim J.H.P."/>
            <person name="Lipzen A."/>
            <person name="Nolan M."/>
            <person name="Ohm R.A."/>
            <person name="Tamas L."/>
            <person name="Grigoriev I.V."/>
            <person name="Spatafora J.W."/>
            <person name="Nagy L.G."/>
            <person name="Kovacs G.M."/>
        </authorList>
    </citation>
    <scope>NUCLEOTIDE SEQUENCE [LARGE SCALE GENOMIC DNA]</scope>
    <source>
        <strain evidence="1 2">DSE2036</strain>
    </source>
</reference>
<sequence>MPPLWTFISKVKDEIQSESEEKGVRWGLYVSWGRMLACVAGRSPRGNCGEYRTPAKEPNTGHLMMMLGPSIGHPRTLMARPMMTAVDTEDNRDIKRYEELLEMTELRAQPPGEAYLLTEDISFFFFVFVGFALACIEILKPRLEVIFTPPYGDRDIGKASPKGYCCNPERHVMAHSNTESAPLV</sequence>
<proteinExistence type="predicted"/>
<dbReference type="AlphaFoldDB" id="A0A2V1DM88"/>
<organism evidence="1 2">
    <name type="scientific">Periconia macrospinosa</name>
    <dbReference type="NCBI Taxonomy" id="97972"/>
    <lineage>
        <taxon>Eukaryota</taxon>
        <taxon>Fungi</taxon>
        <taxon>Dikarya</taxon>
        <taxon>Ascomycota</taxon>
        <taxon>Pezizomycotina</taxon>
        <taxon>Dothideomycetes</taxon>
        <taxon>Pleosporomycetidae</taxon>
        <taxon>Pleosporales</taxon>
        <taxon>Massarineae</taxon>
        <taxon>Periconiaceae</taxon>
        <taxon>Periconia</taxon>
    </lineage>
</organism>
<evidence type="ECO:0000313" key="2">
    <source>
        <dbReference type="Proteomes" id="UP000244855"/>
    </source>
</evidence>
<protein>
    <submittedName>
        <fullName evidence="1">Uncharacterized protein</fullName>
    </submittedName>
</protein>
<name>A0A2V1DM88_9PLEO</name>
<keyword evidence="2" id="KW-1185">Reference proteome</keyword>
<accession>A0A2V1DM88</accession>